<dbReference type="Proteomes" id="UP001153620">
    <property type="component" value="Chromosome 4"/>
</dbReference>
<keyword evidence="1" id="KW-1133">Transmembrane helix</keyword>
<sequence length="208" mass="24052">MCRVRNFLCCLSLENGGTFLGYMHFLFGLMGFITTSVIAMWILAKHQRFVLFLAFVAFLLFFLAWILCSWCLIEGVKNRESSKVFRFKLFSIVCLIMKFIGLVAVLSLFFEVGIKRKIDIQEMAVSLFSVTHGIIHRKLEADNKSPGYIGPHHYGHPNPSSSTVIPYSPHIEIIILILWEIYILIFVSSLEKKFQKEELHTKIIHRHV</sequence>
<evidence type="ECO:0000256" key="1">
    <source>
        <dbReference type="SAM" id="Phobius"/>
    </source>
</evidence>
<evidence type="ECO:0000313" key="2">
    <source>
        <dbReference type="EMBL" id="CAG9810505.1"/>
    </source>
</evidence>
<reference evidence="2" key="1">
    <citation type="submission" date="2022-01" db="EMBL/GenBank/DDBJ databases">
        <authorList>
            <person name="King R."/>
        </authorList>
    </citation>
    <scope>NUCLEOTIDE SEQUENCE</scope>
</reference>
<dbReference type="AlphaFoldDB" id="A0A9N9S7J7"/>
<feature type="transmembrane region" description="Helical" evidence="1">
    <location>
        <begin position="167"/>
        <end position="187"/>
    </location>
</feature>
<keyword evidence="1" id="KW-0472">Membrane</keyword>
<feature type="transmembrane region" description="Helical" evidence="1">
    <location>
        <begin position="21"/>
        <end position="43"/>
    </location>
</feature>
<keyword evidence="1" id="KW-0812">Transmembrane</keyword>
<accession>A0A9N9S7J7</accession>
<reference evidence="2" key="2">
    <citation type="submission" date="2022-10" db="EMBL/GenBank/DDBJ databases">
        <authorList>
            <consortium name="ENA_rothamsted_submissions"/>
            <consortium name="culmorum"/>
            <person name="King R."/>
        </authorList>
    </citation>
    <scope>NUCLEOTIDE SEQUENCE</scope>
</reference>
<dbReference type="EMBL" id="OU895880">
    <property type="protein sequence ID" value="CAG9810505.1"/>
    <property type="molecule type" value="Genomic_DNA"/>
</dbReference>
<keyword evidence="3" id="KW-1185">Reference proteome</keyword>
<name>A0A9N9S7J7_9DIPT</name>
<feature type="transmembrane region" description="Helical" evidence="1">
    <location>
        <begin position="85"/>
        <end position="110"/>
    </location>
</feature>
<gene>
    <name evidence="2" type="ORF">CHIRRI_LOCUS13318</name>
</gene>
<evidence type="ECO:0000313" key="3">
    <source>
        <dbReference type="Proteomes" id="UP001153620"/>
    </source>
</evidence>
<organism evidence="2 3">
    <name type="scientific">Chironomus riparius</name>
    <dbReference type="NCBI Taxonomy" id="315576"/>
    <lineage>
        <taxon>Eukaryota</taxon>
        <taxon>Metazoa</taxon>
        <taxon>Ecdysozoa</taxon>
        <taxon>Arthropoda</taxon>
        <taxon>Hexapoda</taxon>
        <taxon>Insecta</taxon>
        <taxon>Pterygota</taxon>
        <taxon>Neoptera</taxon>
        <taxon>Endopterygota</taxon>
        <taxon>Diptera</taxon>
        <taxon>Nematocera</taxon>
        <taxon>Chironomoidea</taxon>
        <taxon>Chironomidae</taxon>
        <taxon>Chironominae</taxon>
        <taxon>Chironomus</taxon>
    </lineage>
</organism>
<proteinExistence type="predicted"/>
<feature type="transmembrane region" description="Helical" evidence="1">
    <location>
        <begin position="49"/>
        <end position="73"/>
    </location>
</feature>
<protein>
    <submittedName>
        <fullName evidence="2">Uncharacterized protein</fullName>
    </submittedName>
</protein>